<dbReference type="InterPro" id="IPR018502">
    <property type="entry name" value="Annexin_repeat"/>
</dbReference>
<dbReference type="FunFam" id="1.10.220.10:FF:000006">
    <property type="entry name" value="Annexin"/>
    <property type="match status" value="1"/>
</dbReference>
<gene>
    <name evidence="7" type="ORF">IFM89_026171</name>
</gene>
<keyword evidence="4" id="KW-0041">Annexin</keyword>
<feature type="binding site" evidence="6">
    <location>
        <position position="306"/>
    </location>
    <ligand>
        <name>Ca(2+)</name>
        <dbReference type="ChEBI" id="CHEBI:29108"/>
        <label>1</label>
    </ligand>
</feature>
<keyword evidence="1 6" id="KW-0479">Metal-binding</keyword>
<dbReference type="GO" id="GO:0005737">
    <property type="term" value="C:cytoplasm"/>
    <property type="evidence" value="ECO:0007669"/>
    <property type="project" value="TreeGrafter"/>
</dbReference>
<evidence type="ECO:0000256" key="5">
    <source>
        <dbReference type="ARBA" id="ARBA00023302"/>
    </source>
</evidence>
<feature type="binding site" evidence="6">
    <location>
        <position position="264"/>
    </location>
    <ligand>
        <name>Ca(2+)</name>
        <dbReference type="ChEBI" id="CHEBI:29108"/>
        <label>1</label>
    </ligand>
</feature>
<dbReference type="GO" id="GO:0005544">
    <property type="term" value="F:calcium-dependent phospholipid binding"/>
    <property type="evidence" value="ECO:0007669"/>
    <property type="project" value="UniProtKB-KW"/>
</dbReference>
<dbReference type="PRINTS" id="PR00196">
    <property type="entry name" value="ANNEXIN"/>
</dbReference>
<dbReference type="GO" id="GO:0009414">
    <property type="term" value="P:response to water deprivation"/>
    <property type="evidence" value="ECO:0007669"/>
    <property type="project" value="TreeGrafter"/>
</dbReference>
<protein>
    <recommendedName>
        <fullName evidence="9">Annexin</fullName>
    </recommendedName>
</protein>
<dbReference type="SMART" id="SM00335">
    <property type="entry name" value="ANX"/>
    <property type="match status" value="4"/>
</dbReference>
<evidence type="ECO:0000256" key="1">
    <source>
        <dbReference type="ARBA" id="ARBA00022723"/>
    </source>
</evidence>
<dbReference type="GO" id="GO:0009409">
    <property type="term" value="P:response to cold"/>
    <property type="evidence" value="ECO:0007669"/>
    <property type="project" value="TreeGrafter"/>
</dbReference>
<evidence type="ECO:0000256" key="4">
    <source>
        <dbReference type="ARBA" id="ARBA00023216"/>
    </source>
</evidence>
<feature type="binding site" evidence="6">
    <location>
        <position position="36"/>
    </location>
    <ligand>
        <name>Ca(2+)</name>
        <dbReference type="ChEBI" id="CHEBI:29108"/>
        <label>1</label>
    </ligand>
</feature>
<keyword evidence="3 6" id="KW-0106">Calcium</keyword>
<dbReference type="PRINTS" id="PR01814">
    <property type="entry name" value="ANNEXINPLANT"/>
</dbReference>
<keyword evidence="2" id="KW-0677">Repeat</keyword>
<evidence type="ECO:0000313" key="7">
    <source>
        <dbReference type="EMBL" id="KAF9593928.1"/>
    </source>
</evidence>
<feature type="binding site" evidence="6">
    <location>
        <position position="266"/>
    </location>
    <ligand>
        <name>Ca(2+)</name>
        <dbReference type="ChEBI" id="CHEBI:29108"/>
        <label>1</label>
    </ligand>
</feature>
<dbReference type="PANTHER" id="PTHR10502:SF193">
    <property type="entry name" value="ANNEXIN D8"/>
    <property type="match status" value="1"/>
</dbReference>
<dbReference type="GO" id="GO:0005886">
    <property type="term" value="C:plasma membrane"/>
    <property type="evidence" value="ECO:0007669"/>
    <property type="project" value="TreeGrafter"/>
</dbReference>
<dbReference type="PANTHER" id="PTHR10502">
    <property type="entry name" value="ANNEXIN"/>
    <property type="match status" value="1"/>
</dbReference>
<dbReference type="InterPro" id="IPR009118">
    <property type="entry name" value="AnnexinD_plant"/>
</dbReference>
<keyword evidence="5" id="KW-0111">Calcium/phospholipid-binding</keyword>
<evidence type="ECO:0000256" key="6">
    <source>
        <dbReference type="PIRSR" id="PIRSR609118-1"/>
    </source>
</evidence>
<dbReference type="EMBL" id="JADFTS010000008">
    <property type="protein sequence ID" value="KAF9593928.1"/>
    <property type="molecule type" value="Genomic_DNA"/>
</dbReference>
<dbReference type="GO" id="GO:0001786">
    <property type="term" value="F:phosphatidylserine binding"/>
    <property type="evidence" value="ECO:0007669"/>
    <property type="project" value="TreeGrafter"/>
</dbReference>
<dbReference type="GO" id="GO:0009408">
    <property type="term" value="P:response to heat"/>
    <property type="evidence" value="ECO:0007669"/>
    <property type="project" value="TreeGrafter"/>
</dbReference>
<evidence type="ECO:0000313" key="8">
    <source>
        <dbReference type="Proteomes" id="UP000631114"/>
    </source>
</evidence>
<feature type="binding site" evidence="6">
    <location>
        <position position="38"/>
    </location>
    <ligand>
        <name>Ca(2+)</name>
        <dbReference type="ChEBI" id="CHEBI:29108"/>
        <label>1</label>
    </ligand>
</feature>
<feature type="binding site" evidence="6">
    <location>
        <position position="78"/>
    </location>
    <ligand>
        <name>Ca(2+)</name>
        <dbReference type="ChEBI" id="CHEBI:29108"/>
        <label>1</label>
    </ligand>
</feature>
<dbReference type="Pfam" id="PF00191">
    <property type="entry name" value="Annexin"/>
    <property type="match status" value="4"/>
</dbReference>
<dbReference type="FunFam" id="1.10.220.10:FF:000001">
    <property type="entry name" value="Annexin"/>
    <property type="match status" value="1"/>
</dbReference>
<proteinExistence type="predicted"/>
<dbReference type="GO" id="GO:0009651">
    <property type="term" value="P:response to salt stress"/>
    <property type="evidence" value="ECO:0007669"/>
    <property type="project" value="TreeGrafter"/>
</dbReference>
<dbReference type="FunFam" id="1.10.220.10:FF:000009">
    <property type="entry name" value="Annexin"/>
    <property type="match status" value="1"/>
</dbReference>
<sequence length="322" mass="36202">MATLVVPDSVPTPLEDAGKIRKAVQEFSFTLNLYSGLGTDEKALISVLGHRNAVQRKLIRQAYEEHYKENLIKRLETELSGHFEKAMYRWMPDPVERDALFAHLALKGQNYKVIAEIACELPPDALLAVKRAYQSCYKTSLEEDVASHTSGDIRKILVGLVGTYRYDGNEVNPNVASSEAKILQDAIGGKHFNHEEVIRIVSTRSKAQLNATFNRYKDVHGASLTKKLLGDPSDEFLAILRTTVRCITDPIKYFEKVVRHALTKAGTDEDALTRVIVRHAEKDLKEIKELYYKRNSVTLAKSVAKETSGDYEAFLLTLLEGH</sequence>
<evidence type="ECO:0000256" key="2">
    <source>
        <dbReference type="ARBA" id="ARBA00022737"/>
    </source>
</evidence>
<dbReference type="Gene3D" id="1.10.220.10">
    <property type="entry name" value="Annexin"/>
    <property type="match status" value="4"/>
</dbReference>
<name>A0A835H981_9MAGN</name>
<comment type="caution">
    <text evidence="7">The sequence shown here is derived from an EMBL/GenBank/DDBJ whole genome shotgun (WGS) entry which is preliminary data.</text>
</comment>
<organism evidence="7 8">
    <name type="scientific">Coptis chinensis</name>
    <dbReference type="NCBI Taxonomy" id="261450"/>
    <lineage>
        <taxon>Eukaryota</taxon>
        <taxon>Viridiplantae</taxon>
        <taxon>Streptophyta</taxon>
        <taxon>Embryophyta</taxon>
        <taxon>Tracheophyta</taxon>
        <taxon>Spermatophyta</taxon>
        <taxon>Magnoliopsida</taxon>
        <taxon>Ranunculales</taxon>
        <taxon>Ranunculaceae</taxon>
        <taxon>Coptidoideae</taxon>
        <taxon>Coptis</taxon>
    </lineage>
</organism>
<feature type="binding site" evidence="6">
    <location>
        <position position="304"/>
    </location>
    <ligand>
        <name>Ca(2+)</name>
        <dbReference type="ChEBI" id="CHEBI:29108"/>
        <label>1</label>
    </ligand>
</feature>
<evidence type="ECO:0000256" key="3">
    <source>
        <dbReference type="ARBA" id="ARBA00022837"/>
    </source>
</evidence>
<accession>A0A835H981</accession>
<dbReference type="GO" id="GO:0005509">
    <property type="term" value="F:calcium ion binding"/>
    <property type="evidence" value="ECO:0007669"/>
    <property type="project" value="InterPro"/>
</dbReference>
<reference evidence="7 8" key="1">
    <citation type="submission" date="2020-10" db="EMBL/GenBank/DDBJ databases">
        <title>The Coptis chinensis genome and diversification of protoberbering-type alkaloids.</title>
        <authorList>
            <person name="Wang B."/>
            <person name="Shu S."/>
            <person name="Song C."/>
            <person name="Liu Y."/>
        </authorList>
    </citation>
    <scope>NUCLEOTIDE SEQUENCE [LARGE SCALE GENOMIC DNA]</scope>
    <source>
        <strain evidence="7">HL-2020</strain>
        <tissue evidence="7">Leaf</tissue>
    </source>
</reference>
<dbReference type="InterPro" id="IPR001464">
    <property type="entry name" value="Annexin"/>
</dbReference>
<feature type="binding site" evidence="6">
    <location>
        <position position="307"/>
    </location>
    <ligand>
        <name>Ca(2+)</name>
        <dbReference type="ChEBI" id="CHEBI:29108"/>
        <label>1</label>
    </ligand>
</feature>
<feature type="binding site" evidence="6">
    <location>
        <position position="312"/>
    </location>
    <ligand>
        <name>Ca(2+)</name>
        <dbReference type="ChEBI" id="CHEBI:29108"/>
        <label>1</label>
    </ligand>
</feature>
<dbReference type="Proteomes" id="UP000631114">
    <property type="component" value="Unassembled WGS sequence"/>
</dbReference>
<dbReference type="OrthoDB" id="37886at2759"/>
<dbReference type="PROSITE" id="PS51897">
    <property type="entry name" value="ANNEXIN_2"/>
    <property type="match status" value="4"/>
</dbReference>
<evidence type="ECO:0008006" key="9">
    <source>
        <dbReference type="Google" id="ProtNLM"/>
    </source>
</evidence>
<dbReference type="InterPro" id="IPR037104">
    <property type="entry name" value="Annexin_sf"/>
</dbReference>
<dbReference type="SUPFAM" id="SSF47874">
    <property type="entry name" value="Annexin"/>
    <property type="match status" value="1"/>
</dbReference>
<keyword evidence="8" id="KW-1185">Reference proteome</keyword>
<dbReference type="AlphaFoldDB" id="A0A835H981"/>